<dbReference type="Gene3D" id="1.25.40.10">
    <property type="entry name" value="Tetratricopeptide repeat domain"/>
    <property type="match status" value="3"/>
</dbReference>
<organism evidence="5 6">
    <name type="scientific">Tabrizicola soli</name>
    <dbReference type="NCBI Taxonomy" id="2185115"/>
    <lineage>
        <taxon>Bacteria</taxon>
        <taxon>Pseudomonadati</taxon>
        <taxon>Pseudomonadota</taxon>
        <taxon>Alphaproteobacteria</taxon>
        <taxon>Rhodobacterales</taxon>
        <taxon>Paracoccaceae</taxon>
        <taxon>Tabrizicola</taxon>
    </lineage>
</organism>
<dbReference type="PANTHER" id="PTHR44943:SF8">
    <property type="entry name" value="TPR REPEAT-CONTAINING PROTEIN MJ0263"/>
    <property type="match status" value="1"/>
</dbReference>
<dbReference type="EMBL" id="JBHRSM010000026">
    <property type="protein sequence ID" value="MFC3087881.1"/>
    <property type="molecule type" value="Genomic_DNA"/>
</dbReference>
<evidence type="ECO:0000256" key="4">
    <source>
        <dbReference type="SAM" id="SignalP"/>
    </source>
</evidence>
<dbReference type="InterPro" id="IPR019734">
    <property type="entry name" value="TPR_rpt"/>
</dbReference>
<dbReference type="Pfam" id="PF14559">
    <property type="entry name" value="TPR_19"/>
    <property type="match status" value="1"/>
</dbReference>
<feature type="signal peptide" evidence="4">
    <location>
        <begin position="1"/>
        <end position="19"/>
    </location>
</feature>
<reference evidence="6" key="1">
    <citation type="journal article" date="2019" name="Int. J. Syst. Evol. Microbiol.">
        <title>The Global Catalogue of Microorganisms (GCM) 10K type strain sequencing project: providing services to taxonomists for standard genome sequencing and annotation.</title>
        <authorList>
            <consortium name="The Broad Institute Genomics Platform"/>
            <consortium name="The Broad Institute Genome Sequencing Center for Infectious Disease"/>
            <person name="Wu L."/>
            <person name="Ma J."/>
        </authorList>
    </citation>
    <scope>NUCLEOTIDE SEQUENCE [LARGE SCALE GENOMIC DNA]</scope>
    <source>
        <strain evidence="6">KCTC 62102</strain>
    </source>
</reference>
<accession>A0ABV7DZU3</accession>
<evidence type="ECO:0000256" key="1">
    <source>
        <dbReference type="ARBA" id="ARBA00022737"/>
    </source>
</evidence>
<dbReference type="Proteomes" id="UP001595445">
    <property type="component" value="Unassembled WGS sequence"/>
</dbReference>
<evidence type="ECO:0000256" key="3">
    <source>
        <dbReference type="PROSITE-ProRule" id="PRU00339"/>
    </source>
</evidence>
<evidence type="ECO:0000313" key="6">
    <source>
        <dbReference type="Proteomes" id="UP001595445"/>
    </source>
</evidence>
<dbReference type="InterPro" id="IPR051685">
    <property type="entry name" value="Ycf3/AcsC/BcsC/TPR_MFPF"/>
</dbReference>
<keyword evidence="4" id="KW-0732">Signal</keyword>
<keyword evidence="6" id="KW-1185">Reference proteome</keyword>
<dbReference type="SUPFAM" id="SSF48452">
    <property type="entry name" value="TPR-like"/>
    <property type="match status" value="3"/>
</dbReference>
<gene>
    <name evidence="5" type="ORF">ACFOD6_17665</name>
</gene>
<evidence type="ECO:0000313" key="5">
    <source>
        <dbReference type="EMBL" id="MFC3087881.1"/>
    </source>
</evidence>
<keyword evidence="2 3" id="KW-0802">TPR repeat</keyword>
<dbReference type="RefSeq" id="WP_197642041.1">
    <property type="nucleotide sequence ID" value="NZ_JAEACP010000003.1"/>
</dbReference>
<evidence type="ECO:0000256" key="2">
    <source>
        <dbReference type="ARBA" id="ARBA00022803"/>
    </source>
</evidence>
<keyword evidence="1" id="KW-0677">Repeat</keyword>
<dbReference type="PROSITE" id="PS51257">
    <property type="entry name" value="PROKAR_LIPOPROTEIN"/>
    <property type="match status" value="1"/>
</dbReference>
<dbReference type="InterPro" id="IPR011990">
    <property type="entry name" value="TPR-like_helical_dom_sf"/>
</dbReference>
<name>A0ABV7DZU3_9RHOB</name>
<proteinExistence type="predicted"/>
<dbReference type="SMART" id="SM00028">
    <property type="entry name" value="TPR"/>
    <property type="match status" value="4"/>
</dbReference>
<dbReference type="Pfam" id="PF13432">
    <property type="entry name" value="TPR_16"/>
    <property type="match status" value="1"/>
</dbReference>
<feature type="repeat" description="TPR" evidence="3">
    <location>
        <begin position="151"/>
        <end position="184"/>
    </location>
</feature>
<dbReference type="PANTHER" id="PTHR44943">
    <property type="entry name" value="CELLULOSE SYNTHASE OPERON PROTEIN C"/>
    <property type="match status" value="1"/>
</dbReference>
<dbReference type="PROSITE" id="PS50005">
    <property type="entry name" value="TPR"/>
    <property type="match status" value="1"/>
</dbReference>
<sequence>MRSLLFLLATLVPALPALAQGCEDRSQDHEARILACDQAFAMASDAEAAAIALAFKGEALRLLTRFDEAEVVLKDALGFMPENGWIWIELGNLAYDRGEPADALAHYSAALAVEDSADAWANRAEVWWQFRRGGRCDADADEALRIDADFAYANEIKGRCLIDLGRAEEALGYFDRAIALYPGYQNAWRNKLAALAALGRHEEVVAVADEALRPGVVPDPLPEIEEDILSRRLLSLARYAPAATVTAEADALLARYPHSLAALDVKGRALLDEGRLEEADQVTQALRQNAGGRPMEASYHDTLAQIDVGMGRLEDAWANYSAALDLDPTLSRAYARSLSGLGFLPLSNSRSGVLTALRRCLDVKKSACRVTG</sequence>
<protein>
    <submittedName>
        <fullName evidence="5">Tetratricopeptide repeat protein</fullName>
    </submittedName>
</protein>
<comment type="caution">
    <text evidence="5">The sequence shown here is derived from an EMBL/GenBank/DDBJ whole genome shotgun (WGS) entry which is preliminary data.</text>
</comment>
<feature type="chain" id="PRO_5047224173" evidence="4">
    <location>
        <begin position="20"/>
        <end position="372"/>
    </location>
</feature>